<keyword evidence="7" id="KW-1185">Reference proteome</keyword>
<organism evidence="6 7">
    <name type="scientific">Paenibacillus algorifonticola</name>
    <dbReference type="NCBI Taxonomy" id="684063"/>
    <lineage>
        <taxon>Bacteria</taxon>
        <taxon>Bacillati</taxon>
        <taxon>Bacillota</taxon>
        <taxon>Bacilli</taxon>
        <taxon>Bacillales</taxon>
        <taxon>Paenibacillaceae</taxon>
        <taxon>Paenibacillus</taxon>
    </lineage>
</organism>
<dbReference type="EMBL" id="FONN01000018">
    <property type="protein sequence ID" value="SFF21525.1"/>
    <property type="molecule type" value="Genomic_DNA"/>
</dbReference>
<dbReference type="PANTHER" id="PTHR42718">
    <property type="entry name" value="MAJOR FACILITATOR SUPERFAMILY MULTIDRUG TRANSPORTER MFSC"/>
    <property type="match status" value="1"/>
</dbReference>
<dbReference type="RefSeq" id="WP_046229211.1">
    <property type="nucleotide sequence ID" value="NZ_FONN01000018.1"/>
</dbReference>
<accession>A0A1I2GV36</accession>
<proteinExistence type="predicted"/>
<evidence type="ECO:0000313" key="7">
    <source>
        <dbReference type="Proteomes" id="UP000183410"/>
    </source>
</evidence>
<evidence type="ECO:0000256" key="1">
    <source>
        <dbReference type="ARBA" id="ARBA00004141"/>
    </source>
</evidence>
<reference evidence="7" key="1">
    <citation type="submission" date="2016-10" db="EMBL/GenBank/DDBJ databases">
        <authorList>
            <person name="Varghese N."/>
            <person name="Submissions S."/>
        </authorList>
    </citation>
    <scope>NUCLEOTIDE SEQUENCE [LARGE SCALE GENOMIC DNA]</scope>
    <source>
        <strain evidence="7">CGMCC 1.10223</strain>
    </source>
</reference>
<keyword evidence="2 5" id="KW-0812">Transmembrane</keyword>
<evidence type="ECO:0000256" key="3">
    <source>
        <dbReference type="ARBA" id="ARBA00022989"/>
    </source>
</evidence>
<feature type="transmembrane region" description="Helical" evidence="5">
    <location>
        <begin position="12"/>
        <end position="41"/>
    </location>
</feature>
<evidence type="ECO:0000256" key="5">
    <source>
        <dbReference type="SAM" id="Phobius"/>
    </source>
</evidence>
<sequence>MLAGEGHEHTIWFFSAITPVSTIAFIVMLHICLMIGVLLVWMPAQTNGMNQLPRHMHPDGTAIMNTLIQIAGAIGMAVAVSVMTSGANHYMKTVAGEVGSPFTPAALTAGIQNAFLFVLSVAVAGAIVGLFIKRVKAA</sequence>
<dbReference type="AlphaFoldDB" id="A0A1I2GV36"/>
<evidence type="ECO:0000313" key="6">
    <source>
        <dbReference type="EMBL" id="SFF21525.1"/>
    </source>
</evidence>
<feature type="transmembrane region" description="Helical" evidence="5">
    <location>
        <begin position="114"/>
        <end position="132"/>
    </location>
</feature>
<evidence type="ECO:0000256" key="4">
    <source>
        <dbReference type="ARBA" id="ARBA00023136"/>
    </source>
</evidence>
<comment type="subcellular location">
    <subcellularLocation>
        <location evidence="1">Membrane</location>
        <topology evidence="1">Multi-pass membrane protein</topology>
    </subcellularLocation>
</comment>
<feature type="transmembrane region" description="Helical" evidence="5">
    <location>
        <begin position="62"/>
        <end position="83"/>
    </location>
</feature>
<dbReference type="Proteomes" id="UP000183410">
    <property type="component" value="Unassembled WGS sequence"/>
</dbReference>
<dbReference type="InterPro" id="IPR036259">
    <property type="entry name" value="MFS_trans_sf"/>
</dbReference>
<keyword evidence="4 5" id="KW-0472">Membrane</keyword>
<keyword evidence="3 5" id="KW-1133">Transmembrane helix</keyword>
<dbReference type="SUPFAM" id="SSF103473">
    <property type="entry name" value="MFS general substrate transporter"/>
    <property type="match status" value="1"/>
</dbReference>
<name>A0A1I2GV36_9BACL</name>
<dbReference type="GO" id="GO:0016020">
    <property type="term" value="C:membrane"/>
    <property type="evidence" value="ECO:0007669"/>
    <property type="project" value="UniProtKB-SubCell"/>
</dbReference>
<evidence type="ECO:0000256" key="2">
    <source>
        <dbReference type="ARBA" id="ARBA00022692"/>
    </source>
</evidence>
<protein>
    <submittedName>
        <fullName evidence="6">MFS transporter, DHA2 family, lincomycin resistance protein</fullName>
    </submittedName>
</protein>
<dbReference type="OrthoDB" id="2667085at2"/>
<dbReference type="PANTHER" id="PTHR42718:SF43">
    <property type="entry name" value="LINCOMYCIN RESISTANCE PROTEIN LMRB"/>
    <property type="match status" value="1"/>
</dbReference>
<gene>
    <name evidence="6" type="ORF">SAMN04487969_11887</name>
</gene>